<gene>
    <name evidence="1" type="ordered locus">Cycma_0617</name>
</gene>
<dbReference type="Proteomes" id="UP000001635">
    <property type="component" value="Chromosome"/>
</dbReference>
<protein>
    <submittedName>
        <fullName evidence="1">Uncharacterized protein</fullName>
    </submittedName>
</protein>
<dbReference type="KEGG" id="cmr:Cycma_0617"/>
<keyword evidence="2" id="KW-1185">Reference proteome</keyword>
<sequence>MINKTWEVWGFKVMNKKLLDIKPPRFDLPSFNVRLVFNKTCKVCGFEVINEGY</sequence>
<evidence type="ECO:0000313" key="2">
    <source>
        <dbReference type="Proteomes" id="UP000001635"/>
    </source>
</evidence>
<dbReference type="EMBL" id="CP002955">
    <property type="protein sequence ID" value="AEL24392.1"/>
    <property type="molecule type" value="Genomic_DNA"/>
</dbReference>
<reference evidence="2" key="1">
    <citation type="submission" date="2011-07" db="EMBL/GenBank/DDBJ databases">
        <title>The complete genome of Cyclobacterium marinum DSM 745.</title>
        <authorList>
            <person name="Lucas S."/>
            <person name="Han J."/>
            <person name="Lapidus A."/>
            <person name="Bruce D."/>
            <person name="Goodwin L."/>
            <person name="Pitluck S."/>
            <person name="Peters L."/>
            <person name="Kyrpides N."/>
            <person name="Mavromatis K."/>
            <person name="Ivanova N."/>
            <person name="Ovchinnikova G."/>
            <person name="Chertkov O."/>
            <person name="Detter J.C."/>
            <person name="Tapia R."/>
            <person name="Han C."/>
            <person name="Land M."/>
            <person name="Hauser L."/>
            <person name="Markowitz V."/>
            <person name="Cheng J.-F."/>
            <person name="Hugenholtz P."/>
            <person name="Woyke T."/>
            <person name="Wu D."/>
            <person name="Tindall B."/>
            <person name="Schuetze A."/>
            <person name="Brambilla E."/>
            <person name="Klenk H.-P."/>
            <person name="Eisen J.A."/>
        </authorList>
    </citation>
    <scope>NUCLEOTIDE SEQUENCE [LARGE SCALE GENOMIC DNA]</scope>
    <source>
        <strain evidence="2">ATCC 25205 / DSM 745 / LMG 13164 / NCIMB 1802</strain>
    </source>
</reference>
<evidence type="ECO:0000313" key="1">
    <source>
        <dbReference type="EMBL" id="AEL24392.1"/>
    </source>
</evidence>
<accession>G0IZB9</accession>
<dbReference type="HOGENOM" id="CLU_3060746_0_0_10"/>
<name>G0IZB9_CYCMS</name>
<dbReference type="AlphaFoldDB" id="G0IZB9"/>
<proteinExistence type="predicted"/>
<organism evidence="1 2">
    <name type="scientific">Cyclobacterium marinum (strain ATCC 25205 / DSM 745 / LMG 13164 / NCIMB 1802)</name>
    <name type="common">Flectobacillus marinus</name>
    <dbReference type="NCBI Taxonomy" id="880070"/>
    <lineage>
        <taxon>Bacteria</taxon>
        <taxon>Pseudomonadati</taxon>
        <taxon>Bacteroidota</taxon>
        <taxon>Cytophagia</taxon>
        <taxon>Cytophagales</taxon>
        <taxon>Cyclobacteriaceae</taxon>
        <taxon>Cyclobacterium</taxon>
    </lineage>
</organism>